<dbReference type="Proteomes" id="UP000244898">
    <property type="component" value="Unassembled WGS sequence"/>
</dbReference>
<gene>
    <name evidence="1" type="ORF">TRM7615_05004</name>
</gene>
<protein>
    <submittedName>
        <fullName evidence="1">Uncharacterized protein</fullName>
    </submittedName>
</protein>
<sequence>MALLSGPAPVPSHVRSDKAAVLYPYDQDALDLKYPGTACVIAPVSAVPPRSGGNTPAFRTLSTAPTMARAAGAHPKPYSNIMATDKIAPIGLAMPRPEMSGALPWVGSYRPPFTGLASRAAAGSVAEGNIPNDPEITAIRSEMR</sequence>
<dbReference type="AlphaFoldDB" id="A0A2R8CGA8"/>
<keyword evidence="2" id="KW-1185">Reference proteome</keyword>
<name>A0A2R8CGA8_9RHOB</name>
<reference evidence="2" key="1">
    <citation type="submission" date="2018-03" db="EMBL/GenBank/DDBJ databases">
        <authorList>
            <person name="Rodrigo-Torres L."/>
            <person name="Arahal R. D."/>
            <person name="Lucena T."/>
        </authorList>
    </citation>
    <scope>NUCLEOTIDE SEQUENCE [LARGE SCALE GENOMIC DNA]</scope>
    <source>
        <strain evidence="2">CECT 7615</strain>
    </source>
</reference>
<accession>A0A2R8CGA8</accession>
<dbReference type="EMBL" id="ONZG01000025">
    <property type="protein sequence ID" value="SPJ31461.1"/>
    <property type="molecule type" value="Genomic_DNA"/>
</dbReference>
<proteinExistence type="predicted"/>
<evidence type="ECO:0000313" key="1">
    <source>
        <dbReference type="EMBL" id="SPJ31461.1"/>
    </source>
</evidence>
<organism evidence="1 2">
    <name type="scientific">Falsiruegeria mediterranea M17</name>
    <dbReference type="NCBI Taxonomy" id="1200281"/>
    <lineage>
        <taxon>Bacteria</taxon>
        <taxon>Pseudomonadati</taxon>
        <taxon>Pseudomonadota</taxon>
        <taxon>Alphaproteobacteria</taxon>
        <taxon>Rhodobacterales</taxon>
        <taxon>Roseobacteraceae</taxon>
        <taxon>Falsiruegeria</taxon>
    </lineage>
</organism>
<evidence type="ECO:0000313" key="2">
    <source>
        <dbReference type="Proteomes" id="UP000244898"/>
    </source>
</evidence>